<comment type="caution">
    <text evidence="9">The sequence shown here is derived from an EMBL/GenBank/DDBJ whole genome shotgun (WGS) entry which is preliminary data.</text>
</comment>
<dbReference type="PANTHER" id="PTHR33048">
    <property type="entry name" value="PTH11-LIKE INTEGRAL MEMBRANE PROTEIN (AFU_ORTHOLOGUE AFUA_5G11245)"/>
    <property type="match status" value="1"/>
</dbReference>
<feature type="transmembrane region" description="Helical" evidence="7">
    <location>
        <begin position="265"/>
        <end position="290"/>
    </location>
</feature>
<feature type="transmembrane region" description="Helical" evidence="7">
    <location>
        <begin position="153"/>
        <end position="177"/>
    </location>
</feature>
<evidence type="ECO:0000313" key="9">
    <source>
        <dbReference type="EMBL" id="CAI6341884.1"/>
    </source>
</evidence>
<accession>A0A9W4XRT2</accession>
<keyword evidence="3 7" id="KW-1133">Transmembrane helix</keyword>
<evidence type="ECO:0000256" key="2">
    <source>
        <dbReference type="ARBA" id="ARBA00022692"/>
    </source>
</evidence>
<evidence type="ECO:0000256" key="7">
    <source>
        <dbReference type="SAM" id="Phobius"/>
    </source>
</evidence>
<dbReference type="InterPro" id="IPR049326">
    <property type="entry name" value="Rhodopsin_dom_fungi"/>
</dbReference>
<evidence type="ECO:0000256" key="1">
    <source>
        <dbReference type="ARBA" id="ARBA00004141"/>
    </source>
</evidence>
<reference evidence="9" key="1">
    <citation type="submission" date="2023-01" db="EMBL/GenBank/DDBJ databases">
        <authorList>
            <person name="Van Ghelder C."/>
            <person name="Rancurel C."/>
        </authorList>
    </citation>
    <scope>NUCLEOTIDE SEQUENCE</scope>
    <source>
        <strain evidence="9">CNCM I-4278</strain>
    </source>
</reference>
<proteinExistence type="inferred from homology"/>
<feature type="transmembrane region" description="Helical" evidence="7">
    <location>
        <begin position="231"/>
        <end position="253"/>
    </location>
</feature>
<evidence type="ECO:0000256" key="3">
    <source>
        <dbReference type="ARBA" id="ARBA00022989"/>
    </source>
</evidence>
<dbReference type="EMBL" id="CAOQHR010000012">
    <property type="protein sequence ID" value="CAI6341884.1"/>
    <property type="molecule type" value="Genomic_DNA"/>
</dbReference>
<feature type="transmembrane region" description="Helical" evidence="7">
    <location>
        <begin position="197"/>
        <end position="219"/>
    </location>
</feature>
<dbReference type="AlphaFoldDB" id="A0A9W4XRT2"/>
<feature type="compositionally biased region" description="Basic residues" evidence="6">
    <location>
        <begin position="328"/>
        <end position="338"/>
    </location>
</feature>
<evidence type="ECO:0000259" key="8">
    <source>
        <dbReference type="Pfam" id="PF20684"/>
    </source>
</evidence>
<evidence type="ECO:0000256" key="6">
    <source>
        <dbReference type="SAM" id="MobiDB-lite"/>
    </source>
</evidence>
<keyword evidence="10" id="KW-1185">Reference proteome</keyword>
<dbReference type="Proteomes" id="UP001152607">
    <property type="component" value="Unassembled WGS sequence"/>
</dbReference>
<feature type="transmembrane region" description="Helical" evidence="7">
    <location>
        <begin position="113"/>
        <end position="132"/>
    </location>
</feature>
<comment type="subcellular location">
    <subcellularLocation>
        <location evidence="1">Membrane</location>
        <topology evidence="1">Multi-pass membrane protein</topology>
    </subcellularLocation>
</comment>
<dbReference type="OrthoDB" id="5342292at2759"/>
<keyword evidence="4 7" id="KW-0472">Membrane</keyword>
<organism evidence="9 10">
    <name type="scientific">Periconia digitata</name>
    <dbReference type="NCBI Taxonomy" id="1303443"/>
    <lineage>
        <taxon>Eukaryota</taxon>
        <taxon>Fungi</taxon>
        <taxon>Dikarya</taxon>
        <taxon>Ascomycota</taxon>
        <taxon>Pezizomycotina</taxon>
        <taxon>Dothideomycetes</taxon>
        <taxon>Pleosporomycetidae</taxon>
        <taxon>Pleosporales</taxon>
        <taxon>Massarineae</taxon>
        <taxon>Periconiaceae</taxon>
        <taxon>Periconia</taxon>
    </lineage>
</organism>
<feature type="transmembrane region" description="Helical" evidence="7">
    <location>
        <begin position="70"/>
        <end position="88"/>
    </location>
</feature>
<feature type="region of interest" description="Disordered" evidence="6">
    <location>
        <begin position="307"/>
        <end position="413"/>
    </location>
</feature>
<comment type="similarity">
    <text evidence="5">Belongs to the SAT4 family.</text>
</comment>
<feature type="compositionally biased region" description="Gly residues" evidence="6">
    <location>
        <begin position="357"/>
        <end position="373"/>
    </location>
</feature>
<feature type="domain" description="Rhodopsin" evidence="8">
    <location>
        <begin position="54"/>
        <end position="290"/>
    </location>
</feature>
<evidence type="ECO:0000256" key="5">
    <source>
        <dbReference type="ARBA" id="ARBA00038359"/>
    </source>
</evidence>
<dbReference type="GO" id="GO:0016020">
    <property type="term" value="C:membrane"/>
    <property type="evidence" value="ECO:0007669"/>
    <property type="project" value="UniProtKB-SubCell"/>
</dbReference>
<evidence type="ECO:0000313" key="10">
    <source>
        <dbReference type="Proteomes" id="UP001152607"/>
    </source>
</evidence>
<dbReference type="PANTHER" id="PTHR33048:SF158">
    <property type="entry name" value="MEMBRANE PROTEIN PTH11-LIKE, PUTATIVE-RELATED"/>
    <property type="match status" value="1"/>
</dbReference>
<feature type="transmembrane region" description="Helical" evidence="7">
    <location>
        <begin position="37"/>
        <end position="58"/>
    </location>
</feature>
<sequence length="413" mass="44842">MEKCLAPNLDINACPGLMPPPGVVPFSPNAPSRSNEIVVTVAVCFALAVPAVAIRIFTKAYILKQMHSEDYALILSLVGYTALTGLALKCYDYFEGKHQWDVTVANVMHTFQIINWAQLIYVFPVFLAKYALLRQIGRIFPSTSTSPSYINMAAWFLIFANLVLYIVVFFVFLLGCIPREKIWKPYIKGRCVDTGSALLATSVINIASDVAILVLPLFGVARLKMPWRMKLGVVGIFATGGLAIVVCVLRVYYTVLFNRDPDKTWALIPLSLFGIAEVATMILCCCFVTFPRFFTWLRSGGRDRSVWTSTGARSGGGGGAGASEKSKSKSWFRRRRSRNGGESGVENRNLNGDERSGGGGGSADGEGSEGSGNGVAKLGKLPEAEEGWRHGGGAETGGIERTTQIETVERSVV</sequence>
<name>A0A9W4XRT2_9PLEO</name>
<gene>
    <name evidence="9" type="ORF">PDIGIT_LOCUS15084</name>
</gene>
<feature type="compositionally biased region" description="Basic and acidic residues" evidence="6">
    <location>
        <begin position="380"/>
        <end position="389"/>
    </location>
</feature>
<protein>
    <recommendedName>
        <fullName evidence="8">Rhodopsin domain-containing protein</fullName>
    </recommendedName>
</protein>
<dbReference type="Pfam" id="PF20684">
    <property type="entry name" value="Fung_rhodopsin"/>
    <property type="match status" value="1"/>
</dbReference>
<evidence type="ECO:0000256" key="4">
    <source>
        <dbReference type="ARBA" id="ARBA00023136"/>
    </source>
</evidence>
<keyword evidence="2 7" id="KW-0812">Transmembrane</keyword>
<dbReference type="InterPro" id="IPR052337">
    <property type="entry name" value="SAT4-like"/>
</dbReference>